<evidence type="ECO:0000313" key="2">
    <source>
        <dbReference type="Proteomes" id="UP001283361"/>
    </source>
</evidence>
<gene>
    <name evidence="1" type="ORF">RRG08_061008</name>
</gene>
<sequence length="122" mass="14427">MEYCNLQQPVPHVVNLRPLYAPPVRHDTQCHLGVTDTRSASRREDIWKNRIASMFLPPEKISGRTESLLCSFHQRRYPEEPNRFYVPSTREDIRKNRIASMFLPPEKISECPRLHTQRLDVE</sequence>
<reference evidence="1" key="1">
    <citation type="journal article" date="2023" name="G3 (Bethesda)">
        <title>A reference genome for the long-term kleptoplast-retaining sea slug Elysia crispata morphotype clarki.</title>
        <authorList>
            <person name="Eastman K.E."/>
            <person name="Pendleton A.L."/>
            <person name="Shaikh M.A."/>
            <person name="Suttiyut T."/>
            <person name="Ogas R."/>
            <person name="Tomko P."/>
            <person name="Gavelis G."/>
            <person name="Widhalm J.R."/>
            <person name="Wisecaver J.H."/>
        </authorList>
    </citation>
    <scope>NUCLEOTIDE SEQUENCE</scope>
    <source>
        <strain evidence="1">ECLA1</strain>
    </source>
</reference>
<evidence type="ECO:0000313" key="1">
    <source>
        <dbReference type="EMBL" id="KAK3794338.1"/>
    </source>
</evidence>
<dbReference type="AlphaFoldDB" id="A0AAE1E667"/>
<organism evidence="1 2">
    <name type="scientific">Elysia crispata</name>
    <name type="common">lettuce slug</name>
    <dbReference type="NCBI Taxonomy" id="231223"/>
    <lineage>
        <taxon>Eukaryota</taxon>
        <taxon>Metazoa</taxon>
        <taxon>Spiralia</taxon>
        <taxon>Lophotrochozoa</taxon>
        <taxon>Mollusca</taxon>
        <taxon>Gastropoda</taxon>
        <taxon>Heterobranchia</taxon>
        <taxon>Euthyneura</taxon>
        <taxon>Panpulmonata</taxon>
        <taxon>Sacoglossa</taxon>
        <taxon>Placobranchoidea</taxon>
        <taxon>Plakobranchidae</taxon>
        <taxon>Elysia</taxon>
    </lineage>
</organism>
<name>A0AAE1E667_9GAST</name>
<dbReference type="EMBL" id="JAWDGP010001129">
    <property type="protein sequence ID" value="KAK3794338.1"/>
    <property type="molecule type" value="Genomic_DNA"/>
</dbReference>
<keyword evidence="2" id="KW-1185">Reference proteome</keyword>
<accession>A0AAE1E667</accession>
<protein>
    <submittedName>
        <fullName evidence="1">Uncharacterized protein</fullName>
    </submittedName>
</protein>
<dbReference type="Proteomes" id="UP001283361">
    <property type="component" value="Unassembled WGS sequence"/>
</dbReference>
<proteinExistence type="predicted"/>
<comment type="caution">
    <text evidence="1">The sequence shown here is derived from an EMBL/GenBank/DDBJ whole genome shotgun (WGS) entry which is preliminary data.</text>
</comment>